<sequence length="135" mass="14983">MVLGSLLRAKDHQCVRALLLLMQFQSSLCLERFECCNAFRLIGNDDSTEELLFALDLPSMTGRKNTGHRVGAMLQGGGSIHTTQATHYIVAAPSSCQLQQQQGCKVNPPPKERDQTDRLRRLLPPSRKDCSITVC</sequence>
<proteinExistence type="predicted"/>
<dbReference type="EMBL" id="GGFL01013532">
    <property type="protein sequence ID" value="MBW77710.1"/>
    <property type="molecule type" value="Transcribed_RNA"/>
</dbReference>
<organism evidence="1">
    <name type="scientific">Anopheles darlingi</name>
    <name type="common">Mosquito</name>
    <dbReference type="NCBI Taxonomy" id="43151"/>
    <lineage>
        <taxon>Eukaryota</taxon>
        <taxon>Metazoa</taxon>
        <taxon>Ecdysozoa</taxon>
        <taxon>Arthropoda</taxon>
        <taxon>Hexapoda</taxon>
        <taxon>Insecta</taxon>
        <taxon>Pterygota</taxon>
        <taxon>Neoptera</taxon>
        <taxon>Endopterygota</taxon>
        <taxon>Diptera</taxon>
        <taxon>Nematocera</taxon>
        <taxon>Culicoidea</taxon>
        <taxon>Culicidae</taxon>
        <taxon>Anophelinae</taxon>
        <taxon>Anopheles</taxon>
    </lineage>
</organism>
<dbReference type="AlphaFoldDB" id="A0A2M4DJH3"/>
<name>A0A2M4DJH3_ANODA</name>
<evidence type="ECO:0000313" key="1">
    <source>
        <dbReference type="EMBL" id="MBW77710.1"/>
    </source>
</evidence>
<accession>A0A2M4DJH3</accession>
<reference evidence="1" key="1">
    <citation type="submission" date="2018-01" db="EMBL/GenBank/DDBJ databases">
        <title>An insight into the sialome of Amazonian anophelines.</title>
        <authorList>
            <person name="Ribeiro J.M."/>
            <person name="Scarpassa V."/>
            <person name="Calvo E."/>
        </authorList>
    </citation>
    <scope>NUCLEOTIDE SEQUENCE</scope>
</reference>
<protein>
    <submittedName>
        <fullName evidence="1">Putative secreted protein</fullName>
    </submittedName>
</protein>